<evidence type="ECO:0000256" key="1">
    <source>
        <dbReference type="SAM" id="MobiDB-lite"/>
    </source>
</evidence>
<feature type="region of interest" description="Disordered" evidence="1">
    <location>
        <begin position="27"/>
        <end position="91"/>
    </location>
</feature>
<proteinExistence type="predicted"/>
<gene>
    <name evidence="3" type="ORF">APHIGO_LOCUS4424</name>
</gene>
<name>A0A9P0IYU9_APHGO</name>
<keyword evidence="2" id="KW-0732">Signal</keyword>
<evidence type="ECO:0000256" key="2">
    <source>
        <dbReference type="SAM" id="SignalP"/>
    </source>
</evidence>
<dbReference type="EMBL" id="OU899035">
    <property type="protein sequence ID" value="CAH1721526.1"/>
    <property type="molecule type" value="Genomic_DNA"/>
</dbReference>
<keyword evidence="4" id="KW-1185">Reference proteome</keyword>
<dbReference type="Proteomes" id="UP001154329">
    <property type="component" value="Chromosome 2"/>
</dbReference>
<organism evidence="3 4">
    <name type="scientific">Aphis gossypii</name>
    <name type="common">Cotton aphid</name>
    <dbReference type="NCBI Taxonomy" id="80765"/>
    <lineage>
        <taxon>Eukaryota</taxon>
        <taxon>Metazoa</taxon>
        <taxon>Ecdysozoa</taxon>
        <taxon>Arthropoda</taxon>
        <taxon>Hexapoda</taxon>
        <taxon>Insecta</taxon>
        <taxon>Pterygota</taxon>
        <taxon>Neoptera</taxon>
        <taxon>Paraneoptera</taxon>
        <taxon>Hemiptera</taxon>
        <taxon>Sternorrhyncha</taxon>
        <taxon>Aphidomorpha</taxon>
        <taxon>Aphidoidea</taxon>
        <taxon>Aphididae</taxon>
        <taxon>Aphidini</taxon>
        <taxon>Aphis</taxon>
        <taxon>Aphis</taxon>
    </lineage>
</organism>
<dbReference type="AlphaFoldDB" id="A0A9P0IYU9"/>
<accession>A0A9P0IYU9</accession>
<feature type="signal peptide" evidence="2">
    <location>
        <begin position="1"/>
        <end position="18"/>
    </location>
</feature>
<feature type="chain" id="PRO_5040482353" evidence="2">
    <location>
        <begin position="19"/>
        <end position="186"/>
    </location>
</feature>
<feature type="region of interest" description="Disordered" evidence="1">
    <location>
        <begin position="167"/>
        <end position="186"/>
    </location>
</feature>
<feature type="compositionally biased region" description="Basic and acidic residues" evidence="1">
    <location>
        <begin position="170"/>
        <end position="186"/>
    </location>
</feature>
<evidence type="ECO:0000313" key="3">
    <source>
        <dbReference type="EMBL" id="CAH1721526.1"/>
    </source>
</evidence>
<protein>
    <submittedName>
        <fullName evidence="3">Uncharacterized protein</fullName>
    </submittedName>
</protein>
<sequence length="186" mass="20804">MVYRAIALYVAVQSVVVASPTATMSHGESVSPIGTFYHPTPSSRARGIPEVGKLPRTSAMSKKFPASGSETKPWLKLQPANAGNNHLPRNGRIPTIMESSYQPSRPRSNHIRLEEPFKPPISEEERAEKINSDLEKMIQFMTILGQVDRYLSSRAKSFVSTLGRAMENNPDDHHLYNDKEMSGFEY</sequence>
<evidence type="ECO:0000313" key="4">
    <source>
        <dbReference type="Proteomes" id="UP001154329"/>
    </source>
</evidence>
<reference evidence="3" key="2">
    <citation type="submission" date="2022-10" db="EMBL/GenBank/DDBJ databases">
        <authorList>
            <consortium name="ENA_rothamsted_submissions"/>
            <consortium name="culmorum"/>
            <person name="King R."/>
        </authorList>
    </citation>
    <scope>NUCLEOTIDE SEQUENCE</scope>
</reference>
<reference evidence="3" key="1">
    <citation type="submission" date="2022-02" db="EMBL/GenBank/DDBJ databases">
        <authorList>
            <person name="King R."/>
        </authorList>
    </citation>
    <scope>NUCLEOTIDE SEQUENCE</scope>
</reference>